<dbReference type="GeneID" id="57967129"/>
<proteinExistence type="predicted"/>
<dbReference type="AlphaFoldDB" id="A0AAW5EY38"/>
<dbReference type="EMBL" id="JAQLGM010000020">
    <property type="protein sequence ID" value="MDB2000512.1"/>
    <property type="molecule type" value="Genomic_DNA"/>
</dbReference>
<dbReference type="RefSeq" id="WP_003509228.1">
    <property type="nucleotide sequence ID" value="NZ_CABKPP010000005.1"/>
</dbReference>
<name>A0AAW5EY38_CLOSY</name>
<accession>A0AAW5EY38</accession>
<dbReference type="EMBL" id="JAINVB010000001">
    <property type="protein sequence ID" value="MCK0085070.1"/>
    <property type="molecule type" value="Genomic_DNA"/>
</dbReference>
<protein>
    <submittedName>
        <fullName evidence="2">WYL domain-containing protein</fullName>
    </submittedName>
</protein>
<evidence type="ECO:0000313" key="3">
    <source>
        <dbReference type="EMBL" id="MDB2000512.1"/>
    </source>
</evidence>
<dbReference type="PROSITE" id="PS52050">
    <property type="entry name" value="WYL"/>
    <property type="match status" value="1"/>
</dbReference>
<organism evidence="2 4">
    <name type="scientific">Clostridium symbiosum</name>
    <name type="common">Bacteroides symbiosus</name>
    <dbReference type="NCBI Taxonomy" id="1512"/>
    <lineage>
        <taxon>Bacteria</taxon>
        <taxon>Bacillati</taxon>
        <taxon>Bacillota</taxon>
        <taxon>Clostridia</taxon>
        <taxon>Lachnospirales</taxon>
        <taxon>Lachnospiraceae</taxon>
        <taxon>Otoolea</taxon>
    </lineage>
</organism>
<evidence type="ECO:0000259" key="1">
    <source>
        <dbReference type="Pfam" id="PF13280"/>
    </source>
</evidence>
<evidence type="ECO:0000313" key="4">
    <source>
        <dbReference type="Proteomes" id="UP001203136"/>
    </source>
</evidence>
<dbReference type="Proteomes" id="UP001300871">
    <property type="component" value="Unassembled WGS sequence"/>
</dbReference>
<comment type="caution">
    <text evidence="2">The sequence shown here is derived from an EMBL/GenBank/DDBJ whole genome shotgun (WGS) entry which is preliminary data.</text>
</comment>
<dbReference type="InterPro" id="IPR026881">
    <property type="entry name" value="WYL_dom"/>
</dbReference>
<dbReference type="Proteomes" id="UP001203136">
    <property type="component" value="Unassembled WGS sequence"/>
</dbReference>
<evidence type="ECO:0000313" key="2">
    <source>
        <dbReference type="EMBL" id="MCK0085070.1"/>
    </source>
</evidence>
<feature type="domain" description="WYL" evidence="1">
    <location>
        <begin position="217"/>
        <end position="287"/>
    </location>
</feature>
<reference evidence="2" key="1">
    <citation type="journal article" date="2022" name="Cell Host Microbe">
        <title>Colonization of the live biotherapeutic product VE303 and modulation of the microbiota and metabolites in healthy volunteers.</title>
        <authorList>
            <person name="Dsouza M."/>
            <person name="Menon R."/>
            <person name="Crossette E."/>
            <person name="Bhattarai S.K."/>
            <person name="Schneider J."/>
            <person name="Kim Y.G."/>
            <person name="Reddy S."/>
            <person name="Caballero S."/>
            <person name="Felix C."/>
            <person name="Cornacchione L."/>
            <person name="Hendrickson J."/>
            <person name="Watson A.R."/>
            <person name="Minot S.S."/>
            <person name="Greenfield N."/>
            <person name="Schopf L."/>
            <person name="Szabady R."/>
            <person name="Patarroyo J."/>
            <person name="Smith W."/>
            <person name="Harrison P."/>
            <person name="Kuijper E.J."/>
            <person name="Kelly C.P."/>
            <person name="Olle B."/>
            <person name="Bobilev D."/>
            <person name="Silber J.L."/>
            <person name="Bucci V."/>
            <person name="Roberts B."/>
            <person name="Faith J."/>
            <person name="Norman J.M."/>
        </authorList>
    </citation>
    <scope>NUCLEOTIDE SEQUENCE</scope>
    <source>
        <strain evidence="2">VE303-04</strain>
    </source>
</reference>
<gene>
    <name evidence="2" type="ORF">K5I21_04085</name>
    <name evidence="3" type="ORF">PM006_09895</name>
</gene>
<reference evidence="3" key="2">
    <citation type="submission" date="2023-01" db="EMBL/GenBank/DDBJ databases">
        <title>Human gut microbiome strain richness.</title>
        <authorList>
            <person name="Chen-Liaw A."/>
        </authorList>
    </citation>
    <scope>NUCLEOTIDE SEQUENCE</scope>
    <source>
        <strain evidence="3">B1_m1001713B170214d0_201011</strain>
    </source>
</reference>
<sequence length="414" mass="48630">MAEFQELIKNFDRIRDYMRQFYVYGFKVRGDYDVKSARTYDNEKRRIESWLSEYMVSEYTSKGKQVYINVDSRTIRQNPLYAAWKAKSFTGNDIMLHFFIPAQLYEKREGLSAGELGDRIAECYGVVFDSQTVRLKLKEYEEMGILGTVKKGKTLLYHLKPGLQEDSFLPLLTAVKFYQEGAPFGFIGSTILDRENSENDRFQFKHHFIVHTLEDGILFEILEAMREHRWIEFVNKSSRSGNESSMKGLPLKIFVSTRTGRRYICCYLENRRRFMNFRLDCISKVKMTSVCEDYAQWKAALQKNLGLCWGVSFGGTGRGEEISVKFYIDEEKESYILKRLYREGRGALVRKTGEHEYLYTGTFFDTNEMLSWLKTFTGRILDIQCRNRAVVAKVKRDLERMYEMYCGDEKDGVI</sequence>
<dbReference type="Pfam" id="PF13280">
    <property type="entry name" value="WYL"/>
    <property type="match status" value="1"/>
</dbReference>